<evidence type="ECO:0000259" key="5">
    <source>
        <dbReference type="PROSITE" id="PS50106"/>
    </source>
</evidence>
<sequence>MLAMMEYGTIKYASSTMSSETLSESCGSRNNRIRTVRLVRPSHGPSPGLCYRHGPSLGFSIRGGREHGTGIFVSQVQAGSEAHTAGLRVGDQIIRINGFAIDDAVHKEVLQLISNHSHLILKVRGVGMIPVKNKISDGLSWQIISADTESPLLQESPQLNDKNDVRINILVAPKSKLGCGICKGPDWKPGIFVQFTKEGGIAREAGLRPGDQILHCNQVDFGDINFNEAVSLMKSSKQLQLTVRKGAGSELFPGESSGYNSSASSVTGDQSPSWADSKRLSIVKEELTQLDQFKKNFKKWDSWDEDSEDKPLFKPTIINLTETGTTIHNNGSQSQYSFKEEPLYTLPQKTHPKTMAEVHHNSEKNGHLTLTKSASTSSFGSVASCSNSVASNVTSTSLSSAITMEIQRRQKKILTGKISIDDQLRGKIFKNTGDSEKQWQHSQLMDEFKKAHRRMFKNCGNEINENLSSCEDRINNNNELTQKLSKRLSEIQQTSDCSNGATPPPPPPPPQLPFKPLTATLKKPPAVPIKYSVLSSPPPCPTPDYDTLSLSSSTSSHTPINKRILSKSQSETSTIRRGGRPVSVTIGEYPSMRREVGKLDFLQSTNKTSGGAINDRLTSELTQTLNRSNLKKRTESMENLIEQQRNGTVKINLNKSTNDLTNDYITINVNKNKSITFADDNN</sequence>
<feature type="region of interest" description="Disordered" evidence="4">
    <location>
        <begin position="488"/>
        <end position="515"/>
    </location>
</feature>
<evidence type="ECO:0000256" key="2">
    <source>
        <dbReference type="ARBA" id="ARBA00022737"/>
    </source>
</evidence>
<feature type="domain" description="PDZ" evidence="5">
    <location>
        <begin position="166"/>
        <end position="236"/>
    </location>
</feature>
<dbReference type="Gene3D" id="2.30.42.10">
    <property type="match status" value="2"/>
</dbReference>
<feature type="compositionally biased region" description="Low complexity" evidence="4">
    <location>
        <begin position="256"/>
        <end position="265"/>
    </location>
</feature>
<gene>
    <name evidence="6" type="ORF">CEUTPL_LOCUS6173</name>
</gene>
<evidence type="ECO:0000256" key="3">
    <source>
        <dbReference type="ARBA" id="ARBA00023273"/>
    </source>
</evidence>
<feature type="region of interest" description="Disordered" evidence="4">
    <location>
        <begin position="546"/>
        <end position="578"/>
    </location>
</feature>
<evidence type="ECO:0000313" key="6">
    <source>
        <dbReference type="EMBL" id="CAG9765568.1"/>
    </source>
</evidence>
<evidence type="ECO:0000256" key="4">
    <source>
        <dbReference type="SAM" id="MobiDB-lite"/>
    </source>
</evidence>
<dbReference type="GO" id="GO:0005886">
    <property type="term" value="C:plasma membrane"/>
    <property type="evidence" value="ECO:0007669"/>
    <property type="project" value="TreeGrafter"/>
</dbReference>
<dbReference type="GO" id="GO:0005929">
    <property type="term" value="C:cilium"/>
    <property type="evidence" value="ECO:0007669"/>
    <property type="project" value="TreeGrafter"/>
</dbReference>
<feature type="compositionally biased region" description="Pro residues" evidence="4">
    <location>
        <begin position="502"/>
        <end position="513"/>
    </location>
</feature>
<protein>
    <recommendedName>
        <fullName evidence="5">PDZ domain-containing protein</fullName>
    </recommendedName>
</protein>
<reference evidence="6" key="1">
    <citation type="submission" date="2022-01" db="EMBL/GenBank/DDBJ databases">
        <authorList>
            <person name="King R."/>
        </authorList>
    </citation>
    <scope>NUCLEOTIDE SEQUENCE</scope>
</reference>
<comment type="subcellular location">
    <subcellularLocation>
        <location evidence="1">Cell projection</location>
    </subcellularLocation>
</comment>
<feature type="compositionally biased region" description="Polar residues" evidence="4">
    <location>
        <begin position="566"/>
        <end position="575"/>
    </location>
</feature>
<keyword evidence="2" id="KW-0677">Repeat</keyword>
<dbReference type="OrthoDB" id="6021951at2759"/>
<feature type="domain" description="PDZ" evidence="5">
    <location>
        <begin position="35"/>
        <end position="115"/>
    </location>
</feature>
<accession>A0A9N9QD81</accession>
<dbReference type="InterPro" id="IPR036034">
    <property type="entry name" value="PDZ_sf"/>
</dbReference>
<keyword evidence="3" id="KW-0966">Cell projection</keyword>
<evidence type="ECO:0000313" key="7">
    <source>
        <dbReference type="Proteomes" id="UP001152799"/>
    </source>
</evidence>
<dbReference type="CDD" id="cd06737">
    <property type="entry name" value="PDZ1_harmonin"/>
    <property type="match status" value="1"/>
</dbReference>
<dbReference type="GO" id="GO:0002142">
    <property type="term" value="C:stereocilia ankle link complex"/>
    <property type="evidence" value="ECO:0007669"/>
    <property type="project" value="TreeGrafter"/>
</dbReference>
<dbReference type="GO" id="GO:0032426">
    <property type="term" value="C:stereocilium tip"/>
    <property type="evidence" value="ECO:0007669"/>
    <property type="project" value="TreeGrafter"/>
</dbReference>
<dbReference type="InterPro" id="IPR001478">
    <property type="entry name" value="PDZ"/>
</dbReference>
<dbReference type="AlphaFoldDB" id="A0A9N9QD81"/>
<feature type="compositionally biased region" description="Low complexity" evidence="4">
    <location>
        <begin position="547"/>
        <end position="556"/>
    </location>
</feature>
<proteinExistence type="predicted"/>
<organism evidence="6 7">
    <name type="scientific">Ceutorhynchus assimilis</name>
    <name type="common">cabbage seed weevil</name>
    <dbReference type="NCBI Taxonomy" id="467358"/>
    <lineage>
        <taxon>Eukaryota</taxon>
        <taxon>Metazoa</taxon>
        <taxon>Ecdysozoa</taxon>
        <taxon>Arthropoda</taxon>
        <taxon>Hexapoda</taxon>
        <taxon>Insecta</taxon>
        <taxon>Pterygota</taxon>
        <taxon>Neoptera</taxon>
        <taxon>Endopterygota</taxon>
        <taxon>Coleoptera</taxon>
        <taxon>Polyphaga</taxon>
        <taxon>Cucujiformia</taxon>
        <taxon>Curculionidae</taxon>
        <taxon>Ceutorhynchinae</taxon>
        <taxon>Ceutorhynchus</taxon>
    </lineage>
</organism>
<dbReference type="Pfam" id="PF00595">
    <property type="entry name" value="PDZ"/>
    <property type="match status" value="2"/>
</dbReference>
<dbReference type="FunFam" id="2.30.42.10:FF:000219">
    <property type="entry name" value="Uncharacterized protein, isoform C"/>
    <property type="match status" value="1"/>
</dbReference>
<dbReference type="Proteomes" id="UP001152799">
    <property type="component" value="Chromosome 2"/>
</dbReference>
<dbReference type="PANTHER" id="PTHR23116:SF36">
    <property type="entry name" value="HARMONIN"/>
    <property type="match status" value="1"/>
</dbReference>
<dbReference type="InterPro" id="IPR051844">
    <property type="entry name" value="USH2_Complex_Protein"/>
</dbReference>
<name>A0A9N9QD81_9CUCU</name>
<evidence type="ECO:0000256" key="1">
    <source>
        <dbReference type="ARBA" id="ARBA00004316"/>
    </source>
</evidence>
<feature type="region of interest" description="Disordered" evidence="4">
    <location>
        <begin position="253"/>
        <end position="275"/>
    </location>
</feature>
<dbReference type="PROSITE" id="PS50106">
    <property type="entry name" value="PDZ"/>
    <property type="match status" value="2"/>
</dbReference>
<dbReference type="EMBL" id="OU892278">
    <property type="protein sequence ID" value="CAG9765568.1"/>
    <property type="molecule type" value="Genomic_DNA"/>
</dbReference>
<feature type="compositionally biased region" description="Polar residues" evidence="4">
    <location>
        <begin position="490"/>
        <end position="501"/>
    </location>
</feature>
<dbReference type="SMART" id="SM00228">
    <property type="entry name" value="PDZ"/>
    <property type="match status" value="2"/>
</dbReference>
<dbReference type="SUPFAM" id="SSF50156">
    <property type="entry name" value="PDZ domain-like"/>
    <property type="match status" value="2"/>
</dbReference>
<dbReference type="PANTHER" id="PTHR23116">
    <property type="entry name" value="PDZ DOMAIN CONTAINING WHIRLIN AND HARMONIN-RELATED"/>
    <property type="match status" value="1"/>
</dbReference>
<keyword evidence="7" id="KW-1185">Reference proteome</keyword>